<evidence type="ECO:0000313" key="3">
    <source>
        <dbReference type="Proteomes" id="UP000501179"/>
    </source>
</evidence>
<feature type="signal peptide" evidence="1">
    <location>
        <begin position="1"/>
        <end position="29"/>
    </location>
</feature>
<name>A0A6G9GU02_9ACTN</name>
<sequence length="143" mass="15067">MLMKRTITSGTLIMMVMGGLAITAGTADAAPSTTRGAVTAARDAGTEGGASTNAAGPWTVEPTIYYSYFDCLQTASIIQQSAADNGRLIETKCPTVLVSPNRWMVYWRNIGTTTPPCRVCGREIGGEDTGEVTLVGRHEIHGA</sequence>
<organism evidence="2 3">
    <name type="scientific">Streptomyces liangshanensis</name>
    <dbReference type="NCBI Taxonomy" id="2717324"/>
    <lineage>
        <taxon>Bacteria</taxon>
        <taxon>Bacillati</taxon>
        <taxon>Actinomycetota</taxon>
        <taxon>Actinomycetes</taxon>
        <taxon>Kitasatosporales</taxon>
        <taxon>Streptomycetaceae</taxon>
        <taxon>Streptomyces</taxon>
    </lineage>
</organism>
<evidence type="ECO:0000256" key="1">
    <source>
        <dbReference type="SAM" id="SignalP"/>
    </source>
</evidence>
<dbReference type="Proteomes" id="UP000501179">
    <property type="component" value="Chromosome"/>
</dbReference>
<keyword evidence="3" id="KW-1185">Reference proteome</keyword>
<gene>
    <name evidence="2" type="ORF">HA039_03835</name>
</gene>
<dbReference type="RefSeq" id="WP_167023755.1">
    <property type="nucleotide sequence ID" value="NZ_CP050177.1"/>
</dbReference>
<dbReference type="AlphaFoldDB" id="A0A6G9GU02"/>
<proteinExistence type="predicted"/>
<dbReference type="EMBL" id="CP050177">
    <property type="protein sequence ID" value="QIQ01539.1"/>
    <property type="molecule type" value="Genomic_DNA"/>
</dbReference>
<accession>A0A6G9GU02</accession>
<feature type="chain" id="PRO_5026189169" evidence="1">
    <location>
        <begin position="30"/>
        <end position="143"/>
    </location>
</feature>
<dbReference type="KEGG" id="slia:HA039_03835"/>
<protein>
    <submittedName>
        <fullName evidence="2">Uncharacterized protein</fullName>
    </submittedName>
</protein>
<keyword evidence="1" id="KW-0732">Signal</keyword>
<evidence type="ECO:0000313" key="2">
    <source>
        <dbReference type="EMBL" id="QIQ01539.1"/>
    </source>
</evidence>
<reference evidence="2 3" key="1">
    <citation type="submission" date="2020-03" db="EMBL/GenBank/DDBJ databases">
        <title>A novel species.</title>
        <authorList>
            <person name="Gao J."/>
        </authorList>
    </citation>
    <scope>NUCLEOTIDE SEQUENCE [LARGE SCALE GENOMIC DNA]</scope>
    <source>
        <strain evidence="2 3">QMT-12</strain>
    </source>
</reference>